<evidence type="ECO:0000256" key="1">
    <source>
        <dbReference type="SAM" id="MobiDB-lite"/>
    </source>
</evidence>
<feature type="region of interest" description="Disordered" evidence="1">
    <location>
        <begin position="1350"/>
        <end position="1390"/>
    </location>
</feature>
<dbReference type="PROSITE" id="PS50003">
    <property type="entry name" value="PH_DOMAIN"/>
    <property type="match status" value="1"/>
</dbReference>
<feature type="domain" description="PH" evidence="3">
    <location>
        <begin position="76"/>
        <end position="193"/>
    </location>
</feature>
<dbReference type="InterPro" id="IPR036291">
    <property type="entry name" value="NAD(P)-bd_dom_sf"/>
</dbReference>
<keyword evidence="2" id="KW-1133">Transmembrane helix</keyword>
<feature type="domain" description="VPS9" evidence="4">
    <location>
        <begin position="1111"/>
        <end position="1260"/>
    </location>
</feature>
<dbReference type="OMA" id="CMIGSIH"/>
<dbReference type="SUPFAM" id="SSF51735">
    <property type="entry name" value="NAD(P)-binding Rossmann-fold domains"/>
    <property type="match status" value="1"/>
</dbReference>
<dbReference type="SUPFAM" id="SSF109993">
    <property type="entry name" value="VPS9 domain"/>
    <property type="match status" value="1"/>
</dbReference>
<dbReference type="EMBL" id="GG738881">
    <property type="protein sequence ID" value="EFC42196.1"/>
    <property type="molecule type" value="Genomic_DNA"/>
</dbReference>
<dbReference type="SUPFAM" id="SSF50729">
    <property type="entry name" value="PH domain-like"/>
    <property type="match status" value="1"/>
</dbReference>
<feature type="region of interest" description="Disordered" evidence="1">
    <location>
        <begin position="1"/>
        <end position="38"/>
    </location>
</feature>
<dbReference type="PANTHER" id="PTHR46361:SF3">
    <property type="entry name" value="ELECTRON CARRIER_ PROTEIN DISULFIDE OXIDOREDUCTASE"/>
    <property type="match status" value="1"/>
</dbReference>
<feature type="transmembrane region" description="Helical" evidence="2">
    <location>
        <begin position="1511"/>
        <end position="1537"/>
    </location>
</feature>
<dbReference type="Pfam" id="PF02204">
    <property type="entry name" value="VPS9"/>
    <property type="match status" value="1"/>
</dbReference>
<feature type="compositionally biased region" description="Basic residues" evidence="1">
    <location>
        <begin position="193"/>
        <end position="204"/>
    </location>
</feature>
<dbReference type="KEGG" id="ngr:NAEGRDRAFT_80473"/>
<dbReference type="Gene3D" id="2.30.29.30">
    <property type="entry name" value="Pleckstrin-homology domain (PH domain)/Phosphotyrosine-binding domain (PTB)"/>
    <property type="match status" value="1"/>
</dbReference>
<sequence>MTSLPEHHHLGGSSSSGGGNGGITPRRKATTKSSSSSTTELQFVLAKYGLNSHGDLPSISQSASSPSSSSSQNQHCIVKSGYLMKQGMKWKSWKKRLFVLIDDILIYKKVSSDSSSSSTSGLPEQSKVIGVLQLQNGSIVLDEKNRRMFHVKCEKSYSKDKVFSERSYTFQLCSEDTDDEREDWAQKLKRAATQHVRSRMRTRTRAGGQNPMTSSSPFGPTQQQQEMKSSTAVKKSVAVVVTNATSNVGIEVVKSLLLRKIRVIAIYYPSRTLKTQQQNNSSSSRKNSAIHNGNLKENLLKSYGAQVICLEGGFRNFETISLVEQITTRQYHIAAIVHVPMDGERILEDMNQAINFSLQLSIDSFILCSKYFPVVSGGLDEQDVILPQMFDDHLQCEQTVKSYFGNSCTIFRYNGTMQDFLLFYDEKTRTFYFPFGDLKEKEDTIKKRVSWVDARDVGLAICTTVMNILFQVNSNIQKQDKSKNSNDRKMHTYVMSGPESLTILDVIKKFSKKTNVPVEYKVVDRDVSMNRLMNLKGLGKWECDALHSVYSTIYDEGLAATVFSDLLELKGSAATIFDNFIERELETFQDHNPCICMIGSIHFIQSKLLHALHDMNFISKNIIFSKKEIPDYPFKTAQYIIFDYEKEKKTVEVNLRSQISEDQRRRRTEDILANSSMINVPFRASRSGSVMDLEGEDYVESKTKHILNEKFVEYASDAVMQSEKLIFFIKAKYLLNKWFDLDAFKKIMDNAARSTKLKHIFLLYDSATKRICQDFLTQVSIYLSRKCPVAYTFIEFGWLYQTLATLSGSELQTYSSMSLPTSSTIDTLNERLEWCDGDDVIDFILHLMKTIKVDSEQMIKNFVAHGTKASFREISRILSEVLKKPVSCAAIDINKAFPCLCTDHKEIFEHRAIKKEMVYYLTFAKDSDAIDYSSDILEFESVMGKKLKTLKEFVESSLIKFSDIIELQGSESDFYSDIAKCQSVDEQEQIIFRHLFSKCQNPGSLFNRVLTQQSDMFLQAYSLEYFDKLTSEEKIVATSRAKSLIATFFDEMYKVMSRQVQKIIITPAVNYNVNLKVVPNEMEPLFAQCVDYVFFDKIFPIVFELYRRELAEKSSFVNQKYAELKDCTPRHLEIADEYCLEGNGKTADENYALAIQTLSQISTSNSLIDGKMKILMNTSKAIVDCVKNYYGKPKEVSADALMPIFIFVMIKAAIPDLYCHLKILEDFVHESLMMGPMGYSLVTLQIAVDYMQTLNWEQLDQMFKVQLELKKQQEEFRKRRDSEIQFRKTRGLSVMLNKPLDSVVEGVETQYIEEVEQDEGANMFEGKSAHYRSMSVFNSTRVEAIPIEEDDEDAASTSSGSPPQTAIDLPVVTSPVDTSDNSLSASTSIPQTPDKLFEDDVFAVVEQSPSTTSVLSETHSNILSLSTLSAQQAVELTVLLLEKIVEIYRASDWITQTTGDGQERMGWGKQLKLGKEFIILADQEEKLEQFTQLTYKLESIDLDHLKTKKHLITVFLINLYHVMLLHGFIRGGFYPMLNTSSRRRFMKEPIYCVGNIPLSLDDIQCLLTSSRNISNTEKHKLLLDVYQKDPLNCLAISNCSFSSPPIRIYYPNNAELVKTQLRQQATGVLLHDSNFNPQTKVLVLPSIFATHLGLFGDNKETVMNWVINLLPRDAEIRKDLSLTMAYANVHIKFSPVDYSFQFKILE</sequence>
<evidence type="ECO:0008006" key="7">
    <source>
        <dbReference type="Google" id="ProtNLM"/>
    </source>
</evidence>
<keyword evidence="6" id="KW-1185">Reference proteome</keyword>
<dbReference type="OrthoDB" id="10264848at2759"/>
<dbReference type="PROSITE" id="PS51205">
    <property type="entry name" value="VPS9"/>
    <property type="match status" value="1"/>
</dbReference>
<feature type="region of interest" description="Disordered" evidence="1">
    <location>
        <begin position="193"/>
        <end position="229"/>
    </location>
</feature>
<gene>
    <name evidence="5" type="ORF">NAEGRDRAFT_80473</name>
</gene>
<evidence type="ECO:0000313" key="6">
    <source>
        <dbReference type="Proteomes" id="UP000006671"/>
    </source>
</evidence>
<evidence type="ECO:0000259" key="4">
    <source>
        <dbReference type="PROSITE" id="PS51205"/>
    </source>
</evidence>
<dbReference type="InterPro" id="IPR006869">
    <property type="entry name" value="DUF547"/>
</dbReference>
<evidence type="ECO:0000259" key="3">
    <source>
        <dbReference type="PROSITE" id="PS50003"/>
    </source>
</evidence>
<dbReference type="InterPro" id="IPR011993">
    <property type="entry name" value="PH-like_dom_sf"/>
</dbReference>
<dbReference type="VEuPathDB" id="AmoebaDB:NAEGRDRAFT_80473"/>
<dbReference type="SMART" id="SM00233">
    <property type="entry name" value="PH"/>
    <property type="match status" value="1"/>
</dbReference>
<protein>
    <recommendedName>
        <fullName evidence="7">PH domain-containing protein</fullName>
    </recommendedName>
</protein>
<name>D2VLS7_NAEGR</name>
<proteinExistence type="predicted"/>
<evidence type="ECO:0000256" key="2">
    <source>
        <dbReference type="SAM" id="Phobius"/>
    </source>
</evidence>
<organism evidence="6">
    <name type="scientific">Naegleria gruberi</name>
    <name type="common">Amoeba</name>
    <dbReference type="NCBI Taxonomy" id="5762"/>
    <lineage>
        <taxon>Eukaryota</taxon>
        <taxon>Discoba</taxon>
        <taxon>Heterolobosea</taxon>
        <taxon>Tetramitia</taxon>
        <taxon>Eutetramitia</taxon>
        <taxon>Vahlkampfiidae</taxon>
        <taxon>Naegleria</taxon>
    </lineage>
</organism>
<dbReference type="Pfam" id="PF04784">
    <property type="entry name" value="DUF547"/>
    <property type="match status" value="1"/>
</dbReference>
<dbReference type="RefSeq" id="XP_002674940.1">
    <property type="nucleotide sequence ID" value="XM_002674894.1"/>
</dbReference>
<keyword evidence="2" id="KW-0812">Transmembrane</keyword>
<dbReference type="STRING" id="5762.D2VLS7"/>
<feature type="compositionally biased region" description="Polar residues" evidence="1">
    <location>
        <begin position="210"/>
        <end position="227"/>
    </location>
</feature>
<keyword evidence="2" id="KW-0472">Membrane</keyword>
<dbReference type="Pfam" id="PF00169">
    <property type="entry name" value="PH"/>
    <property type="match status" value="1"/>
</dbReference>
<feature type="compositionally biased region" description="Polar residues" evidence="1">
    <location>
        <begin position="1375"/>
        <end position="1390"/>
    </location>
</feature>
<dbReference type="InterPro" id="IPR037191">
    <property type="entry name" value="VPS9_dom_sf"/>
</dbReference>
<dbReference type="InterPro" id="IPR001849">
    <property type="entry name" value="PH_domain"/>
</dbReference>
<dbReference type="Gene3D" id="3.40.50.720">
    <property type="entry name" value="NAD(P)-binding Rossmann-like Domain"/>
    <property type="match status" value="2"/>
</dbReference>
<dbReference type="SMART" id="SM00167">
    <property type="entry name" value="VPS9"/>
    <property type="match status" value="1"/>
</dbReference>
<dbReference type="GeneID" id="8855568"/>
<dbReference type="InterPro" id="IPR003123">
    <property type="entry name" value="VPS9"/>
</dbReference>
<dbReference type="Gene3D" id="1.20.1050.80">
    <property type="entry name" value="VPS9 domain"/>
    <property type="match status" value="1"/>
</dbReference>
<dbReference type="Proteomes" id="UP000006671">
    <property type="component" value="Unassembled WGS sequence"/>
</dbReference>
<dbReference type="PANTHER" id="PTHR46361">
    <property type="entry name" value="ELECTRON CARRIER/ PROTEIN DISULFIDE OXIDOREDUCTASE"/>
    <property type="match status" value="1"/>
</dbReference>
<reference evidence="5 6" key="1">
    <citation type="journal article" date="2010" name="Cell">
        <title>The genome of Naegleria gruberi illuminates early eukaryotic versatility.</title>
        <authorList>
            <person name="Fritz-Laylin L.K."/>
            <person name="Prochnik S.E."/>
            <person name="Ginger M.L."/>
            <person name="Dacks J.B."/>
            <person name="Carpenter M.L."/>
            <person name="Field M.C."/>
            <person name="Kuo A."/>
            <person name="Paredez A."/>
            <person name="Chapman J."/>
            <person name="Pham J."/>
            <person name="Shu S."/>
            <person name="Neupane R."/>
            <person name="Cipriano M."/>
            <person name="Mancuso J."/>
            <person name="Tu H."/>
            <person name="Salamov A."/>
            <person name="Lindquist E."/>
            <person name="Shapiro H."/>
            <person name="Lucas S."/>
            <person name="Grigoriev I.V."/>
            <person name="Cande W.Z."/>
            <person name="Fulton C."/>
            <person name="Rokhsar D.S."/>
            <person name="Dawson S.C."/>
        </authorList>
    </citation>
    <scope>NUCLEOTIDE SEQUENCE [LARGE SCALE GENOMIC DNA]</scope>
    <source>
        <strain evidence="5 6">NEG-M</strain>
    </source>
</reference>
<dbReference type="InParanoid" id="D2VLS7"/>
<evidence type="ECO:0000313" key="5">
    <source>
        <dbReference type="EMBL" id="EFC42196.1"/>
    </source>
</evidence>
<accession>D2VLS7</accession>